<dbReference type="SUPFAM" id="SSF46785">
    <property type="entry name" value="Winged helix' DNA-binding domain"/>
    <property type="match status" value="1"/>
</dbReference>
<name>A0A291RU88_9NOCA</name>
<dbReference type="AlphaFoldDB" id="A0A291RU88"/>
<dbReference type="KEGG" id="ntp:CRH09_36200"/>
<evidence type="ECO:0008006" key="3">
    <source>
        <dbReference type="Google" id="ProtNLM"/>
    </source>
</evidence>
<organism evidence="1 2">
    <name type="scientific">Nocardia terpenica</name>
    <dbReference type="NCBI Taxonomy" id="455432"/>
    <lineage>
        <taxon>Bacteria</taxon>
        <taxon>Bacillati</taxon>
        <taxon>Actinomycetota</taxon>
        <taxon>Actinomycetes</taxon>
        <taxon>Mycobacteriales</taxon>
        <taxon>Nocardiaceae</taxon>
        <taxon>Nocardia</taxon>
    </lineage>
</organism>
<dbReference type="InterPro" id="IPR036390">
    <property type="entry name" value="WH_DNA-bd_sf"/>
</dbReference>
<dbReference type="Proteomes" id="UP000221961">
    <property type="component" value="Chromosome"/>
</dbReference>
<accession>A0A291RU88</accession>
<reference evidence="1 2" key="1">
    <citation type="submission" date="2017-10" db="EMBL/GenBank/DDBJ databases">
        <title>Comparative genomics between pathogenic Norcardia.</title>
        <authorList>
            <person name="Zeng L."/>
        </authorList>
    </citation>
    <scope>NUCLEOTIDE SEQUENCE [LARGE SCALE GENOMIC DNA]</scope>
    <source>
        <strain evidence="1 2">NC_YFY_NT001</strain>
    </source>
</reference>
<proteinExistence type="predicted"/>
<gene>
    <name evidence="1" type="ORF">CRH09_36200</name>
</gene>
<protein>
    <recommendedName>
        <fullName evidence="3">MarR family transcriptional regulator</fullName>
    </recommendedName>
</protein>
<evidence type="ECO:0000313" key="2">
    <source>
        <dbReference type="Proteomes" id="UP000221961"/>
    </source>
</evidence>
<sequence length="72" mass="8128">MSVLTILAPGGLLTCDQLANQTHQTMRTTRAAVLRLHRRGLIMPTYGRARWQITDRGRTAQATKAHRFSWAP</sequence>
<evidence type="ECO:0000313" key="1">
    <source>
        <dbReference type="EMBL" id="ATL70818.1"/>
    </source>
</evidence>
<dbReference type="EMBL" id="CP023778">
    <property type="protein sequence ID" value="ATL70818.1"/>
    <property type="molecule type" value="Genomic_DNA"/>
</dbReference>